<dbReference type="PANTHER" id="PTHR21141:SF5">
    <property type="entry name" value="LARGE RIBOSOMAL SUBUNIT PROTEIN P2"/>
    <property type="match status" value="1"/>
</dbReference>
<dbReference type="EMBL" id="JAPDFW010000083">
    <property type="protein sequence ID" value="KAJ5071998.1"/>
    <property type="molecule type" value="Genomic_DNA"/>
</dbReference>
<evidence type="ECO:0000313" key="5">
    <source>
        <dbReference type="EMBL" id="KAJ5071998.1"/>
    </source>
</evidence>
<sequence length="119" mass="12580">MKYIAAYVLAVLGGKKTPTGKDITQILKSVGIEVDNAMVDKVVASFKGRDIIDLIQEGRTKMAGVRLGGGAPAKTTTTTTEEIKTEDKEDEKVPSDKSDKSAPKSDSSGEGDIGFGLFD</sequence>
<dbReference type="PANTHER" id="PTHR21141">
    <property type="entry name" value="60S ACIDIC RIBOSOMAL PROTEIN FAMILY MEMBER"/>
    <property type="match status" value="1"/>
</dbReference>
<evidence type="ECO:0000256" key="3">
    <source>
        <dbReference type="ARBA" id="ARBA00023274"/>
    </source>
</evidence>
<keyword evidence="3" id="KW-0687">Ribonucleoprotein</keyword>
<evidence type="ECO:0000256" key="1">
    <source>
        <dbReference type="ARBA" id="ARBA00005436"/>
    </source>
</evidence>
<proteinExistence type="inferred from homology"/>
<evidence type="ECO:0000256" key="4">
    <source>
        <dbReference type="SAM" id="MobiDB-lite"/>
    </source>
</evidence>
<dbReference type="Pfam" id="PF00428">
    <property type="entry name" value="Ribosomal_60s"/>
    <property type="match status" value="1"/>
</dbReference>
<comment type="caution">
    <text evidence="5">The sequence shown here is derived from an EMBL/GenBank/DDBJ whole genome shotgun (WGS) entry which is preliminary data.</text>
</comment>
<dbReference type="InterPro" id="IPR027534">
    <property type="entry name" value="Ribosomal_P1/P2"/>
</dbReference>
<dbReference type="AlphaFoldDB" id="A0A9Q0RA09"/>
<gene>
    <name evidence="5" type="ORF">M0811_09642</name>
</gene>
<evidence type="ECO:0000256" key="2">
    <source>
        <dbReference type="ARBA" id="ARBA00022980"/>
    </source>
</evidence>
<dbReference type="GO" id="GO:0002182">
    <property type="term" value="P:cytoplasmic translational elongation"/>
    <property type="evidence" value="ECO:0007669"/>
    <property type="project" value="InterPro"/>
</dbReference>
<dbReference type="InterPro" id="IPR038716">
    <property type="entry name" value="P1/P2_N_sf"/>
</dbReference>
<dbReference type="GO" id="GO:0022625">
    <property type="term" value="C:cytosolic large ribosomal subunit"/>
    <property type="evidence" value="ECO:0007669"/>
    <property type="project" value="InterPro"/>
</dbReference>
<dbReference type="InterPro" id="IPR044076">
    <property type="entry name" value="Ribosomal_P2"/>
</dbReference>
<feature type="region of interest" description="Disordered" evidence="4">
    <location>
        <begin position="65"/>
        <end position="119"/>
    </location>
</feature>
<keyword evidence="6" id="KW-1185">Reference proteome</keyword>
<comment type="similarity">
    <text evidence="1">Belongs to the eukaryotic ribosomal protein P1/P2 family.</text>
</comment>
<organism evidence="5 6">
    <name type="scientific">Anaeramoeba ignava</name>
    <name type="common">Anaerobic marine amoeba</name>
    <dbReference type="NCBI Taxonomy" id="1746090"/>
    <lineage>
        <taxon>Eukaryota</taxon>
        <taxon>Metamonada</taxon>
        <taxon>Anaeramoebidae</taxon>
        <taxon>Anaeramoeba</taxon>
    </lineage>
</organism>
<name>A0A9Q0RA09_ANAIG</name>
<dbReference type="Proteomes" id="UP001149090">
    <property type="component" value="Unassembled WGS sequence"/>
</dbReference>
<keyword evidence="2 5" id="KW-0689">Ribosomal protein</keyword>
<protein>
    <submittedName>
        <fullName evidence="5">60S ACIDIC ribosomal protein FAMILY MEMBER</fullName>
    </submittedName>
</protein>
<dbReference type="FunFam" id="1.10.10.1410:FF:000002">
    <property type="entry name" value="60S acidic ribosomal protein P2"/>
    <property type="match status" value="1"/>
</dbReference>
<reference evidence="5" key="1">
    <citation type="submission" date="2022-10" db="EMBL/GenBank/DDBJ databases">
        <title>Novel sulphate-reducing endosymbionts in the free-living metamonad Anaeramoeba.</title>
        <authorList>
            <person name="Jerlstrom-Hultqvist J."/>
            <person name="Cepicka I."/>
            <person name="Gallot-Lavallee L."/>
            <person name="Salas-Leiva D."/>
            <person name="Curtis B.A."/>
            <person name="Zahonova K."/>
            <person name="Pipaliya S."/>
            <person name="Dacks J."/>
            <person name="Roger A.J."/>
        </authorList>
    </citation>
    <scope>NUCLEOTIDE SEQUENCE</scope>
    <source>
        <strain evidence="5">BMAN</strain>
    </source>
</reference>
<dbReference type="OrthoDB" id="1227494at2759"/>
<accession>A0A9Q0RA09</accession>
<dbReference type="HAMAP" id="MF_01478">
    <property type="entry name" value="Ribosomal_L12_arch"/>
    <property type="match status" value="1"/>
</dbReference>
<feature type="compositionally biased region" description="Basic and acidic residues" evidence="4">
    <location>
        <begin position="81"/>
        <end position="103"/>
    </location>
</feature>
<dbReference type="CDD" id="cd05833">
    <property type="entry name" value="Ribosomal_P2"/>
    <property type="match status" value="1"/>
</dbReference>
<dbReference type="OMA" id="ICKAVHI"/>
<evidence type="ECO:0000313" key="6">
    <source>
        <dbReference type="Proteomes" id="UP001149090"/>
    </source>
</evidence>
<dbReference type="Gene3D" id="1.10.10.1410">
    <property type="match status" value="1"/>
</dbReference>
<dbReference type="GO" id="GO:0003735">
    <property type="term" value="F:structural constituent of ribosome"/>
    <property type="evidence" value="ECO:0007669"/>
    <property type="project" value="InterPro"/>
</dbReference>